<evidence type="ECO:0000313" key="2">
    <source>
        <dbReference type="EMBL" id="RPA55938.1"/>
    </source>
</evidence>
<keyword evidence="1" id="KW-1277">Toxin-antitoxin system</keyword>
<dbReference type="OrthoDB" id="5326046at2"/>
<name>A0A3N4G0X2_9ACTN</name>
<dbReference type="PANTHER" id="PTHR38813:SF1">
    <property type="entry name" value="TOXIN RELE1-RELATED"/>
    <property type="match status" value="1"/>
</dbReference>
<dbReference type="AlphaFoldDB" id="A0A3N4G0X2"/>
<accession>A0A3N4G0X2</accession>
<gene>
    <name evidence="2" type="ORF">EF294_21420</name>
</gene>
<sequence>MSRAYEVEFELSAMKALRRIRRADQQRILRAAHALGDDPRPDGCKKLTGAEGYRVRVGNYRIVYLVEDAVRIVTVTRIGHRREVYDR</sequence>
<comment type="caution">
    <text evidence="2">The sequence shown here is derived from an EMBL/GenBank/DDBJ whole genome shotgun (WGS) entry which is preliminary data.</text>
</comment>
<dbReference type="EMBL" id="RKMH01000029">
    <property type="protein sequence ID" value="RPA55938.1"/>
    <property type="molecule type" value="Genomic_DNA"/>
</dbReference>
<dbReference type="InterPro" id="IPR007712">
    <property type="entry name" value="RelE/ParE_toxin"/>
</dbReference>
<dbReference type="Proteomes" id="UP000267536">
    <property type="component" value="Unassembled WGS sequence"/>
</dbReference>
<evidence type="ECO:0000313" key="3">
    <source>
        <dbReference type="Proteomes" id="UP000267536"/>
    </source>
</evidence>
<evidence type="ECO:0000256" key="1">
    <source>
        <dbReference type="ARBA" id="ARBA00022649"/>
    </source>
</evidence>
<dbReference type="InterPro" id="IPR035093">
    <property type="entry name" value="RelE/ParE_toxin_dom_sf"/>
</dbReference>
<dbReference type="RefSeq" id="WP_123933163.1">
    <property type="nucleotide sequence ID" value="NZ_JBPSDP010000028.1"/>
</dbReference>
<protein>
    <submittedName>
        <fullName evidence="2">Type II toxin-antitoxin system RelE/ParE family toxin</fullName>
    </submittedName>
</protein>
<reference evidence="2 3" key="1">
    <citation type="submission" date="2018-11" db="EMBL/GenBank/DDBJ databases">
        <title>Draft genome sequence of Gordonia sp. RS15-1S isolated from rice stems.</title>
        <authorList>
            <person name="Muangham S."/>
        </authorList>
    </citation>
    <scope>NUCLEOTIDE SEQUENCE [LARGE SCALE GENOMIC DNA]</scope>
    <source>
        <strain evidence="2 3">RS15-1S</strain>
    </source>
</reference>
<dbReference type="Pfam" id="PF05016">
    <property type="entry name" value="ParE_toxin"/>
    <property type="match status" value="1"/>
</dbReference>
<dbReference type="Gene3D" id="3.30.2310.20">
    <property type="entry name" value="RelE-like"/>
    <property type="match status" value="1"/>
</dbReference>
<keyword evidence="3" id="KW-1185">Reference proteome</keyword>
<proteinExistence type="predicted"/>
<organism evidence="2 3">
    <name type="scientific">Gordonia oryzae</name>
    <dbReference type="NCBI Taxonomy" id="2487349"/>
    <lineage>
        <taxon>Bacteria</taxon>
        <taxon>Bacillati</taxon>
        <taxon>Actinomycetota</taxon>
        <taxon>Actinomycetes</taxon>
        <taxon>Mycobacteriales</taxon>
        <taxon>Gordoniaceae</taxon>
        <taxon>Gordonia</taxon>
    </lineage>
</organism>
<dbReference type="SUPFAM" id="SSF143011">
    <property type="entry name" value="RelE-like"/>
    <property type="match status" value="1"/>
</dbReference>
<dbReference type="InterPro" id="IPR052747">
    <property type="entry name" value="TA_system_RelE_toxin"/>
</dbReference>
<dbReference type="PANTHER" id="PTHR38813">
    <property type="match status" value="1"/>
</dbReference>